<proteinExistence type="predicted"/>
<organism evidence="2 3">
    <name type="scientific">Macrococcus epidermidis</name>
    <dbReference type="NCBI Taxonomy" id="1902580"/>
    <lineage>
        <taxon>Bacteria</taxon>
        <taxon>Bacillati</taxon>
        <taxon>Bacillota</taxon>
        <taxon>Bacilli</taxon>
        <taxon>Bacillales</taxon>
        <taxon>Staphylococcaceae</taxon>
        <taxon>Macrococcus</taxon>
    </lineage>
</organism>
<dbReference type="Proteomes" id="UP000249808">
    <property type="component" value="Unassembled WGS sequence"/>
</dbReference>
<feature type="transmembrane region" description="Helical" evidence="1">
    <location>
        <begin position="33"/>
        <end position="51"/>
    </location>
</feature>
<dbReference type="AlphaFoldDB" id="A0A327ZQC3"/>
<reference evidence="2 3" key="1">
    <citation type="journal article" date="2018" name="Front. Microbiol.">
        <title>Description and Comparative Genomics of Macrococcus caseolyticus subsp. hominis subsp. nov., Macrococcus goetzii sp. nov., Macrococcus epidermidis sp. nov., and Macrococcus bohemicus sp. nov., Novel Macrococci From Human Clinical Material With Virulence Potential and Suspected Uptake of Foreign DNA by Natural Transformation.</title>
        <authorList>
            <person name="Maslanova I."/>
            <person name="Wertheimer Z."/>
            <person name="Sedlacek I."/>
            <person name="Svec P."/>
            <person name="Indrakova A."/>
            <person name="Kovarovic V."/>
            <person name="Schumann P."/>
            <person name="Sproer C."/>
            <person name="Kralova S."/>
            <person name="Sedo O."/>
            <person name="Kristofova L."/>
            <person name="Vrbovska V."/>
            <person name="Fuzik T."/>
            <person name="Petras P."/>
            <person name="Zdrahal Z."/>
            <person name="Ruzickova V."/>
            <person name="Doskar J."/>
            <person name="Pantucek R."/>
        </authorList>
    </citation>
    <scope>NUCLEOTIDE SEQUENCE [LARGE SCALE GENOMIC DNA]</scope>
    <source>
        <strain evidence="2 3">01/688</strain>
    </source>
</reference>
<keyword evidence="3" id="KW-1185">Reference proteome</keyword>
<keyword evidence="1" id="KW-0812">Transmembrane</keyword>
<dbReference type="RefSeq" id="WP_111716424.1">
    <property type="nucleotide sequence ID" value="NZ_JBHSSR010000002.1"/>
</dbReference>
<dbReference type="EMBL" id="PZJH01000004">
    <property type="protein sequence ID" value="RAK44375.1"/>
    <property type="molecule type" value="Genomic_DNA"/>
</dbReference>
<gene>
    <name evidence="2" type="ORF">BHU61_09480</name>
</gene>
<evidence type="ECO:0000256" key="1">
    <source>
        <dbReference type="SAM" id="Phobius"/>
    </source>
</evidence>
<evidence type="ECO:0000313" key="3">
    <source>
        <dbReference type="Proteomes" id="UP000249808"/>
    </source>
</evidence>
<evidence type="ECO:0000313" key="2">
    <source>
        <dbReference type="EMBL" id="RAK44375.1"/>
    </source>
</evidence>
<accession>A0A327ZQC3</accession>
<name>A0A327ZQC3_9STAP</name>
<keyword evidence="1" id="KW-1133">Transmembrane helix</keyword>
<sequence length="64" mass="7121">MKSCHKLYIGAALSIIAFMFIGYALLFDIKPDSFHGLIAGVLLMIGMPMYFKNLATHLENGRQS</sequence>
<keyword evidence="1" id="KW-0472">Membrane</keyword>
<feature type="transmembrane region" description="Helical" evidence="1">
    <location>
        <begin position="7"/>
        <end position="27"/>
    </location>
</feature>
<protein>
    <submittedName>
        <fullName evidence="2">Uncharacterized protein</fullName>
    </submittedName>
</protein>
<comment type="caution">
    <text evidence="2">The sequence shown here is derived from an EMBL/GenBank/DDBJ whole genome shotgun (WGS) entry which is preliminary data.</text>
</comment>